<organism evidence="1 2">
    <name type="scientific">Phocaeicola coprocola DSM 17136</name>
    <dbReference type="NCBI Taxonomy" id="470145"/>
    <lineage>
        <taxon>Bacteria</taxon>
        <taxon>Pseudomonadati</taxon>
        <taxon>Bacteroidota</taxon>
        <taxon>Bacteroidia</taxon>
        <taxon>Bacteroidales</taxon>
        <taxon>Bacteroidaceae</taxon>
        <taxon>Phocaeicola</taxon>
    </lineage>
</organism>
<dbReference type="AlphaFoldDB" id="B3JJ10"/>
<dbReference type="EMBL" id="ABIY02000083">
    <property type="protein sequence ID" value="EDV01027.1"/>
    <property type="molecule type" value="Genomic_DNA"/>
</dbReference>
<dbReference type="HOGENOM" id="CLU_067314_0_0_10"/>
<name>B3JJ10_9BACT</name>
<proteinExistence type="predicted"/>
<reference evidence="1 2" key="1">
    <citation type="submission" date="2008-04" db="EMBL/GenBank/DDBJ databases">
        <title>Draft genome sequence of Bacteroides coprocola (DSM 17136).</title>
        <authorList>
            <person name="Sudarsanam P."/>
            <person name="Ley R."/>
            <person name="Guruge J."/>
            <person name="Turnbaugh P.J."/>
            <person name="Mahowald M."/>
            <person name="Liep D."/>
            <person name="Gordon J."/>
        </authorList>
    </citation>
    <scope>NUCLEOTIDE SEQUENCE [LARGE SCALE GENOMIC DNA]</scope>
    <source>
        <strain evidence="1 2">DSM 17136</strain>
    </source>
</reference>
<dbReference type="Proteomes" id="UP000003146">
    <property type="component" value="Unassembled WGS sequence"/>
</dbReference>
<sequence>MLLLLIFSCNRKQENSIDKFDNIINLSVSDSLFSDNELPMGTVLSMKNWKDILITCHHADDYRFSFIDSKTGKLITRWGQKENAPNEFIDFGSDFFIQDSLLVFQSSMKKSINYVSIPAILRGAKEVLVKTEIYPYTADFRPLHIVPIGNRKVATGLFKQGVLGVLDENNNIVGTYSDYPFPYEVEGLYRGTAYQLVLSCNTYRQRLLVSVSHSDVFEIYELDANGLHRVYVNDFNQVPVVQMQDGRLGIDDSKSIGGILELFNTDNH</sequence>
<reference evidence="1 2" key="2">
    <citation type="submission" date="2008-04" db="EMBL/GenBank/DDBJ databases">
        <authorList>
            <person name="Fulton L."/>
            <person name="Clifton S."/>
            <person name="Fulton B."/>
            <person name="Xu J."/>
            <person name="Minx P."/>
            <person name="Pepin K.H."/>
            <person name="Johnson M."/>
            <person name="Thiruvilangam P."/>
            <person name="Bhonagiri V."/>
            <person name="Nash W.E."/>
            <person name="Mardis E.R."/>
            <person name="Wilson R.K."/>
        </authorList>
    </citation>
    <scope>NUCLEOTIDE SEQUENCE [LARGE SCALE GENOMIC DNA]</scope>
    <source>
        <strain evidence="1 2">DSM 17136</strain>
    </source>
</reference>
<comment type="caution">
    <text evidence="1">The sequence shown here is derived from an EMBL/GenBank/DDBJ whole genome shotgun (WGS) entry which is preliminary data.</text>
</comment>
<dbReference type="eggNOG" id="ENOG5033RAS">
    <property type="taxonomic scope" value="Bacteria"/>
</dbReference>
<gene>
    <name evidence="1" type="ORF">BACCOP_01872</name>
</gene>
<evidence type="ECO:0000313" key="2">
    <source>
        <dbReference type="Proteomes" id="UP000003146"/>
    </source>
</evidence>
<protein>
    <submittedName>
        <fullName evidence="1">Uncharacterized protein</fullName>
    </submittedName>
</protein>
<accession>B3JJ10</accession>
<evidence type="ECO:0000313" key="1">
    <source>
        <dbReference type="EMBL" id="EDV01027.1"/>
    </source>
</evidence>